<reference evidence="1" key="2">
    <citation type="journal article" date="2015" name="Data Brief">
        <title>Shoot transcriptome of the giant reed, Arundo donax.</title>
        <authorList>
            <person name="Barrero R.A."/>
            <person name="Guerrero F.D."/>
            <person name="Moolhuijzen P."/>
            <person name="Goolsby J.A."/>
            <person name="Tidwell J."/>
            <person name="Bellgard S.E."/>
            <person name="Bellgard M.I."/>
        </authorList>
    </citation>
    <scope>NUCLEOTIDE SEQUENCE</scope>
    <source>
        <tissue evidence="1">Shoot tissue taken approximately 20 cm above the soil surface</tissue>
    </source>
</reference>
<sequence length="22" mass="2646">MLQKDDEIDEDVCHLIKVGWMK</sequence>
<proteinExistence type="predicted"/>
<organism evidence="1">
    <name type="scientific">Arundo donax</name>
    <name type="common">Giant reed</name>
    <name type="synonym">Donax arundinaceus</name>
    <dbReference type="NCBI Taxonomy" id="35708"/>
    <lineage>
        <taxon>Eukaryota</taxon>
        <taxon>Viridiplantae</taxon>
        <taxon>Streptophyta</taxon>
        <taxon>Embryophyta</taxon>
        <taxon>Tracheophyta</taxon>
        <taxon>Spermatophyta</taxon>
        <taxon>Magnoliopsida</taxon>
        <taxon>Liliopsida</taxon>
        <taxon>Poales</taxon>
        <taxon>Poaceae</taxon>
        <taxon>PACMAD clade</taxon>
        <taxon>Arundinoideae</taxon>
        <taxon>Arundineae</taxon>
        <taxon>Arundo</taxon>
    </lineage>
</organism>
<reference evidence="1" key="1">
    <citation type="submission" date="2014-09" db="EMBL/GenBank/DDBJ databases">
        <authorList>
            <person name="Magalhaes I.L.F."/>
            <person name="Oliveira U."/>
            <person name="Santos F.R."/>
            <person name="Vidigal T.H.D.A."/>
            <person name="Brescovit A.D."/>
            <person name="Santos A.J."/>
        </authorList>
    </citation>
    <scope>NUCLEOTIDE SEQUENCE</scope>
    <source>
        <tissue evidence="1">Shoot tissue taken approximately 20 cm above the soil surface</tissue>
    </source>
</reference>
<dbReference type="AlphaFoldDB" id="A0A0A9HS52"/>
<accession>A0A0A9HS52</accession>
<protein>
    <submittedName>
        <fullName evidence="1">Uncharacterized protein</fullName>
    </submittedName>
</protein>
<dbReference type="EMBL" id="GBRH01162143">
    <property type="protein sequence ID" value="JAE35753.1"/>
    <property type="molecule type" value="Transcribed_RNA"/>
</dbReference>
<evidence type="ECO:0000313" key="1">
    <source>
        <dbReference type="EMBL" id="JAE35753.1"/>
    </source>
</evidence>
<name>A0A0A9HS52_ARUDO</name>